<dbReference type="RefSeq" id="WP_196987847.1">
    <property type="nucleotide sequence ID" value="NZ_JADWYS010000001.1"/>
</dbReference>
<gene>
    <name evidence="1" type="ORF">I5803_18815</name>
</gene>
<dbReference type="AlphaFoldDB" id="A0A931H7S0"/>
<protein>
    <submittedName>
        <fullName evidence="1">DUF4288 domain-containing protein</fullName>
    </submittedName>
</protein>
<sequence>MPLFCARLLVVVLVEGRKPRKRNTCDYPFVIVKARDNSSAFKRALKLGQAQEHRYQNDKGQWVRWAFVRVEHIWRLEEPIEGKEVGSMMDVLESDAPLSFESSFNPGSSEPTYS</sequence>
<evidence type="ECO:0000313" key="2">
    <source>
        <dbReference type="Proteomes" id="UP000651050"/>
    </source>
</evidence>
<dbReference type="Pfam" id="PF14119">
    <property type="entry name" value="DUF4288"/>
    <property type="match status" value="1"/>
</dbReference>
<accession>A0A931H7S0</accession>
<reference evidence="1" key="1">
    <citation type="submission" date="2020-11" db="EMBL/GenBank/DDBJ databases">
        <title>Bacterial whole genome sequence for Caenimonas sp. DR4.4.</title>
        <authorList>
            <person name="Le V."/>
            <person name="Ko S.-R."/>
            <person name="Ahn C.-Y."/>
            <person name="Oh H.-M."/>
        </authorList>
    </citation>
    <scope>NUCLEOTIDE SEQUENCE</scope>
    <source>
        <strain evidence="1">DR4.4</strain>
    </source>
</reference>
<proteinExistence type="predicted"/>
<evidence type="ECO:0000313" key="1">
    <source>
        <dbReference type="EMBL" id="MBG9390088.1"/>
    </source>
</evidence>
<comment type="caution">
    <text evidence="1">The sequence shown here is derived from an EMBL/GenBank/DDBJ whole genome shotgun (WGS) entry which is preliminary data.</text>
</comment>
<keyword evidence="2" id="KW-1185">Reference proteome</keyword>
<organism evidence="1 2">
    <name type="scientific">Caenimonas aquaedulcis</name>
    <dbReference type="NCBI Taxonomy" id="2793270"/>
    <lineage>
        <taxon>Bacteria</taxon>
        <taxon>Pseudomonadati</taxon>
        <taxon>Pseudomonadota</taxon>
        <taxon>Betaproteobacteria</taxon>
        <taxon>Burkholderiales</taxon>
        <taxon>Comamonadaceae</taxon>
        <taxon>Caenimonas</taxon>
    </lineage>
</organism>
<dbReference type="Proteomes" id="UP000651050">
    <property type="component" value="Unassembled WGS sequence"/>
</dbReference>
<dbReference type="InterPro" id="IPR025630">
    <property type="entry name" value="DUF4288"/>
</dbReference>
<name>A0A931H7S0_9BURK</name>
<dbReference type="EMBL" id="JADWYS010000001">
    <property type="protein sequence ID" value="MBG9390088.1"/>
    <property type="molecule type" value="Genomic_DNA"/>
</dbReference>